<evidence type="ECO:0000313" key="2">
    <source>
        <dbReference type="EMBL" id="KAG0492832.1"/>
    </source>
</evidence>
<dbReference type="InterPro" id="IPR046350">
    <property type="entry name" value="Cystatin_sf"/>
</dbReference>
<dbReference type="AlphaFoldDB" id="A0A835VBP6"/>
<dbReference type="Gene3D" id="3.10.450.10">
    <property type="match status" value="1"/>
</dbReference>
<organism evidence="2 4">
    <name type="scientific">Vanilla planifolia</name>
    <name type="common">Vanilla</name>
    <dbReference type="NCBI Taxonomy" id="51239"/>
    <lineage>
        <taxon>Eukaryota</taxon>
        <taxon>Viridiplantae</taxon>
        <taxon>Streptophyta</taxon>
        <taxon>Embryophyta</taxon>
        <taxon>Tracheophyta</taxon>
        <taxon>Spermatophyta</taxon>
        <taxon>Magnoliopsida</taxon>
        <taxon>Liliopsida</taxon>
        <taxon>Asparagales</taxon>
        <taxon>Orchidaceae</taxon>
        <taxon>Vanilloideae</taxon>
        <taxon>Vanilleae</taxon>
        <taxon>Vanilla</taxon>
    </lineage>
</organism>
<comment type="caution">
    <text evidence="2">The sequence shown here is derived from an EMBL/GenBank/DDBJ whole genome shotgun (WGS) entry which is preliminary data.</text>
</comment>
<name>A0A835VBP6_VANPL</name>
<dbReference type="EMBL" id="JADCNL010000002">
    <property type="protein sequence ID" value="KAG0492832.1"/>
    <property type="molecule type" value="Genomic_DNA"/>
</dbReference>
<proteinExistence type="predicted"/>
<feature type="chain" id="PRO_5036418127" description="Cysteine proteinase inhibitor" evidence="1">
    <location>
        <begin position="20"/>
        <end position="127"/>
    </location>
</feature>
<dbReference type="SUPFAM" id="SSF54403">
    <property type="entry name" value="Cystatin/monellin"/>
    <property type="match status" value="1"/>
</dbReference>
<keyword evidence="1" id="KW-0732">Signal</keyword>
<evidence type="ECO:0008006" key="6">
    <source>
        <dbReference type="Google" id="ProtNLM"/>
    </source>
</evidence>
<evidence type="ECO:0000313" key="3">
    <source>
        <dbReference type="EMBL" id="KAG0494951.1"/>
    </source>
</evidence>
<evidence type="ECO:0000313" key="5">
    <source>
        <dbReference type="Proteomes" id="UP000639772"/>
    </source>
</evidence>
<dbReference type="Proteomes" id="UP000639772">
    <property type="component" value="Unassembled WGS sequence"/>
</dbReference>
<dbReference type="Proteomes" id="UP000636800">
    <property type="component" value="Chromosome 2"/>
</dbReference>
<sequence length="127" mass="13697">MAFTGSLLLAVLLLVPVSAVRLLVDVPSSGGGDGGSDSEKIGSWAVTMHNREDGATQLRFCEVTKAGLRSNGPSSQTYTLSIVVSTTRNRLEIYRAVVIVNNYGEPTVFQSFRHIKNLEDASSKYCT</sequence>
<evidence type="ECO:0000256" key="1">
    <source>
        <dbReference type="SAM" id="SignalP"/>
    </source>
</evidence>
<dbReference type="EMBL" id="JADCNM010000002">
    <property type="protein sequence ID" value="KAG0494951.1"/>
    <property type="molecule type" value="Genomic_DNA"/>
</dbReference>
<reference evidence="4 5" key="1">
    <citation type="journal article" date="2020" name="Nat. Food">
        <title>A phased Vanilla planifolia genome enables genetic improvement of flavour and production.</title>
        <authorList>
            <person name="Hasing T."/>
            <person name="Tang H."/>
            <person name="Brym M."/>
            <person name="Khazi F."/>
            <person name="Huang T."/>
            <person name="Chambers A.H."/>
        </authorList>
    </citation>
    <scope>NUCLEOTIDE SEQUENCE [LARGE SCALE GENOMIC DNA]</scope>
    <source>
        <tissue evidence="2">Leaf</tissue>
    </source>
</reference>
<protein>
    <recommendedName>
        <fullName evidence="6">Cysteine proteinase inhibitor</fullName>
    </recommendedName>
</protein>
<evidence type="ECO:0000313" key="4">
    <source>
        <dbReference type="Proteomes" id="UP000636800"/>
    </source>
</evidence>
<keyword evidence="4" id="KW-1185">Reference proteome</keyword>
<feature type="signal peptide" evidence="1">
    <location>
        <begin position="1"/>
        <end position="19"/>
    </location>
</feature>
<gene>
    <name evidence="3" type="ORF">HPP92_005945</name>
    <name evidence="2" type="ORF">HPP92_006230</name>
</gene>
<accession>A0A835VBP6</accession>